<accession>A0A9P1BK44</accession>
<feature type="compositionally biased region" description="Polar residues" evidence="1">
    <location>
        <begin position="523"/>
        <end position="538"/>
    </location>
</feature>
<sequence length="1120" mass="124444">EAQDDDDDAERAMIAAGEHLLDSIERGEDPGDLFGPPDLSLDPLEGMEATPSVDLQDPGAPRPPGTALERFSEEVHQRVLGADLDDGLKLPWEQGIFACIFGDEDLVPLPSVPKVKHSINPNDYPTAHPEPVEVGTAVKREKALHTGPRLYERVISFGVTMTDPELDHARWNRALEKLFTVFTLSPMSKPDGLVLDDEDMLKNFERIRQLCGARSANTILKRANSLLAFCSWHKQYYYGKDAFPLSSEYVAGYVWERHQDGVPYSNLIAFVESLNFATHVLSLPMIVVQNFFLDVDIVDGKSVGFVEFRTFSHKTASQVAKHGLPMPLVAPIWGLTAPPWGIAWKVVADEANLSFGDFSQGPLLPAPTKLGMWGMRSTSSTEATKWLLEILSKQFDSLEDVSSHSLKCTCLSWMAKAGGDPNHRLILGHRSTGKASLETYSRDMLSAPLRALEEILRQVRVGALHPDRTRSGHVQSANKDDCRETAQRGVQESSDSSSSSSSSTSSDDLSSGPEDEAGHWTQLAKSHQSDQGPTWDNKNMFQHRQSRIIHLEADSEKEQFFCGIHREATSLIHSKDALEDRARKAGMMADEIPGPMLEAVKFNSLQSPEAVAKHRSETIRRLISMANTLDRSEAKLKSELPERRREVLGKKRLLLFKALLEEAGSADNNLVDDICRGFDLVGRLPESNYFEKRFKPANLAPASLREVAEKARVALLGSVQSSGQPGLDSGVYEATLKEREKGFLVGPVAADTIPEGGTLTRRFGVIQRDKVRPIDDYRSSLVNAAVAQPEAVSLHGIDHVACLGSCILRSSSPGTPDEGLEAKCWDLAAAYKQARQTELTETIAAILKRGNLTRVEGEKLRGRLQFASNQLFGRRFRNCLTALNTHVKQGSRHVSHDLRAALTLMSKLLGLNRPRLVDVNFLEWVHLYVDASYEQGEKGGVGGVLYDSQGNCLGFFSEPVSSELVSKIKRADQETIIFELEGLAVATGLALFKDLLRGKRLVIFTDNQAVQSCLIKSKPSNKHMDLVIRFICSTEEELDVMSWVERVPSQSNPADVFSREIVEFFEGLKKSQVNLEEMWDKSLKEAWAESLYTGEWFYALMQARVAIERYIHEHHHLPPI</sequence>
<dbReference type="EMBL" id="CAMXCT020000107">
    <property type="protein sequence ID" value="CAL1127288.1"/>
    <property type="molecule type" value="Genomic_DNA"/>
</dbReference>
<proteinExistence type="predicted"/>
<dbReference type="InterPro" id="IPR036397">
    <property type="entry name" value="RNaseH_sf"/>
</dbReference>
<dbReference type="GO" id="GO:0003676">
    <property type="term" value="F:nucleic acid binding"/>
    <property type="evidence" value="ECO:0007669"/>
    <property type="project" value="InterPro"/>
</dbReference>
<evidence type="ECO:0000313" key="2">
    <source>
        <dbReference type="EMBL" id="CAI3973913.1"/>
    </source>
</evidence>
<evidence type="ECO:0000313" key="3">
    <source>
        <dbReference type="EMBL" id="CAL1127288.1"/>
    </source>
</evidence>
<dbReference type="AlphaFoldDB" id="A0A9P1BK44"/>
<organism evidence="2">
    <name type="scientific">Cladocopium goreaui</name>
    <dbReference type="NCBI Taxonomy" id="2562237"/>
    <lineage>
        <taxon>Eukaryota</taxon>
        <taxon>Sar</taxon>
        <taxon>Alveolata</taxon>
        <taxon>Dinophyceae</taxon>
        <taxon>Suessiales</taxon>
        <taxon>Symbiodiniaceae</taxon>
        <taxon>Cladocopium</taxon>
    </lineage>
</organism>
<feature type="region of interest" description="Disordered" evidence="1">
    <location>
        <begin position="466"/>
        <end position="538"/>
    </location>
</feature>
<feature type="compositionally biased region" description="Basic and acidic residues" evidence="1">
    <location>
        <begin position="20"/>
        <end position="29"/>
    </location>
</feature>
<protein>
    <submittedName>
        <fullName evidence="2">Uncharacterized protein</fullName>
    </submittedName>
</protein>
<dbReference type="Proteomes" id="UP001152797">
    <property type="component" value="Unassembled WGS sequence"/>
</dbReference>
<feature type="compositionally biased region" description="Low complexity" evidence="1">
    <location>
        <begin position="493"/>
        <end position="511"/>
    </location>
</feature>
<evidence type="ECO:0000256" key="1">
    <source>
        <dbReference type="SAM" id="MobiDB-lite"/>
    </source>
</evidence>
<dbReference type="InterPro" id="IPR012337">
    <property type="entry name" value="RNaseH-like_sf"/>
</dbReference>
<feature type="non-terminal residue" evidence="2">
    <location>
        <position position="1120"/>
    </location>
</feature>
<name>A0A9P1BK44_9DINO</name>
<dbReference type="OrthoDB" id="414957at2759"/>
<keyword evidence="4" id="KW-1185">Reference proteome</keyword>
<dbReference type="Gene3D" id="3.30.420.10">
    <property type="entry name" value="Ribonuclease H-like superfamily/Ribonuclease H"/>
    <property type="match status" value="1"/>
</dbReference>
<dbReference type="EMBL" id="CAMXCT030000107">
    <property type="protein sequence ID" value="CAL4761225.1"/>
    <property type="molecule type" value="Genomic_DNA"/>
</dbReference>
<feature type="non-terminal residue" evidence="2">
    <location>
        <position position="1"/>
    </location>
</feature>
<comment type="caution">
    <text evidence="2">The sequence shown here is derived from an EMBL/GenBank/DDBJ whole genome shotgun (WGS) entry which is preliminary data.</text>
</comment>
<dbReference type="SUPFAM" id="SSF53098">
    <property type="entry name" value="Ribonuclease H-like"/>
    <property type="match status" value="1"/>
</dbReference>
<evidence type="ECO:0000313" key="4">
    <source>
        <dbReference type="Proteomes" id="UP001152797"/>
    </source>
</evidence>
<reference evidence="3" key="2">
    <citation type="submission" date="2024-04" db="EMBL/GenBank/DDBJ databases">
        <authorList>
            <person name="Chen Y."/>
            <person name="Shah S."/>
            <person name="Dougan E. K."/>
            <person name="Thang M."/>
            <person name="Chan C."/>
        </authorList>
    </citation>
    <scope>NUCLEOTIDE SEQUENCE [LARGE SCALE GENOMIC DNA]</scope>
</reference>
<reference evidence="2" key="1">
    <citation type="submission" date="2022-10" db="EMBL/GenBank/DDBJ databases">
        <authorList>
            <person name="Chen Y."/>
            <person name="Dougan E. K."/>
            <person name="Chan C."/>
            <person name="Rhodes N."/>
            <person name="Thang M."/>
        </authorList>
    </citation>
    <scope>NUCLEOTIDE SEQUENCE</scope>
</reference>
<gene>
    <name evidence="2" type="ORF">C1SCF055_LOCUS2358</name>
</gene>
<dbReference type="EMBL" id="CAMXCT010000107">
    <property type="protein sequence ID" value="CAI3973913.1"/>
    <property type="molecule type" value="Genomic_DNA"/>
</dbReference>
<feature type="region of interest" description="Disordered" evidence="1">
    <location>
        <begin position="20"/>
        <end position="64"/>
    </location>
</feature>